<dbReference type="OrthoDB" id="6224010at2759"/>
<dbReference type="EMBL" id="UZAE01000602">
    <property type="protein sequence ID" value="VDN97384.1"/>
    <property type="molecule type" value="Genomic_DNA"/>
</dbReference>
<dbReference type="STRING" id="102285.A0A0R3T3E7"/>
<evidence type="ECO:0000313" key="2">
    <source>
        <dbReference type="Proteomes" id="UP000278807"/>
    </source>
</evidence>
<dbReference type="Proteomes" id="UP000278807">
    <property type="component" value="Unassembled WGS sequence"/>
</dbReference>
<accession>A0A0R3T3E7</accession>
<protein>
    <submittedName>
        <fullName evidence="3">COX assembly mitochondrial protein</fullName>
    </submittedName>
</protein>
<reference evidence="1 2" key="2">
    <citation type="submission" date="2018-11" db="EMBL/GenBank/DDBJ databases">
        <authorList>
            <consortium name="Pathogen Informatics"/>
        </authorList>
    </citation>
    <scope>NUCLEOTIDE SEQUENCE [LARGE SCALE GENOMIC DNA]</scope>
</reference>
<proteinExistence type="predicted"/>
<evidence type="ECO:0000313" key="1">
    <source>
        <dbReference type="EMBL" id="VDN97384.1"/>
    </source>
</evidence>
<keyword evidence="2" id="KW-1185">Reference proteome</keyword>
<dbReference type="WBParaSite" id="HNAJ_0000152601-mRNA-1">
    <property type="protein sequence ID" value="HNAJ_0000152601-mRNA-1"/>
    <property type="gene ID" value="HNAJ_0000152601"/>
</dbReference>
<gene>
    <name evidence="1" type="ORF">HNAJ_LOCUS1525</name>
</gene>
<sequence>MNVYRTYNGGPVGYGDPNDRTLGDTERGTLFSKFVQEKLMFDLCATEWKHWRFCIRAHSDSWVPSRKCKAEFSLVNQCQNSFVQDPKKLKELEDEYLDRRSQFRRTGVGVRYFTKEMLRNAQVDDNCEVK</sequence>
<reference evidence="3" key="1">
    <citation type="submission" date="2017-02" db="UniProtKB">
        <authorList>
            <consortium name="WormBaseParasite"/>
        </authorList>
    </citation>
    <scope>IDENTIFICATION</scope>
</reference>
<dbReference type="AlphaFoldDB" id="A0A0R3T3E7"/>
<name>A0A0R3T3E7_RODNA</name>
<evidence type="ECO:0000313" key="3">
    <source>
        <dbReference type="WBParaSite" id="HNAJ_0000152601-mRNA-1"/>
    </source>
</evidence>
<organism evidence="3">
    <name type="scientific">Rodentolepis nana</name>
    <name type="common">Dwarf tapeworm</name>
    <name type="synonym">Hymenolepis nana</name>
    <dbReference type="NCBI Taxonomy" id="102285"/>
    <lineage>
        <taxon>Eukaryota</taxon>
        <taxon>Metazoa</taxon>
        <taxon>Spiralia</taxon>
        <taxon>Lophotrochozoa</taxon>
        <taxon>Platyhelminthes</taxon>
        <taxon>Cestoda</taxon>
        <taxon>Eucestoda</taxon>
        <taxon>Cyclophyllidea</taxon>
        <taxon>Hymenolepididae</taxon>
        <taxon>Rodentolepis</taxon>
    </lineage>
</organism>